<accession>A0ABR3FN33</accession>
<reference evidence="2 3" key="1">
    <citation type="submission" date="2024-02" db="EMBL/GenBank/DDBJ databases">
        <title>A draft genome for the cacao thread blight pathogen Marasmius crinis-equi.</title>
        <authorList>
            <person name="Cohen S.P."/>
            <person name="Baruah I.K."/>
            <person name="Amoako-Attah I."/>
            <person name="Bukari Y."/>
            <person name="Meinhardt L.W."/>
            <person name="Bailey B.A."/>
        </authorList>
    </citation>
    <scope>NUCLEOTIDE SEQUENCE [LARGE SCALE GENOMIC DNA]</scope>
    <source>
        <strain evidence="2 3">GH-76</strain>
    </source>
</reference>
<dbReference type="Proteomes" id="UP001465976">
    <property type="component" value="Unassembled WGS sequence"/>
</dbReference>
<evidence type="ECO:0000313" key="3">
    <source>
        <dbReference type="Proteomes" id="UP001465976"/>
    </source>
</evidence>
<proteinExistence type="predicted"/>
<organism evidence="2 3">
    <name type="scientific">Marasmius crinis-equi</name>
    <dbReference type="NCBI Taxonomy" id="585013"/>
    <lineage>
        <taxon>Eukaryota</taxon>
        <taxon>Fungi</taxon>
        <taxon>Dikarya</taxon>
        <taxon>Basidiomycota</taxon>
        <taxon>Agaricomycotina</taxon>
        <taxon>Agaricomycetes</taxon>
        <taxon>Agaricomycetidae</taxon>
        <taxon>Agaricales</taxon>
        <taxon>Marasmiineae</taxon>
        <taxon>Marasmiaceae</taxon>
        <taxon>Marasmius</taxon>
    </lineage>
</organism>
<sequence length="181" mass="20654">METKDYDICENRLHEIDKDVFPIIIPSLRSIELTVENDVELDIFGQRVEPCMGKPRRIQQIAPPTPEDPTTTEYHQETTDDENTQHTPTEDDDRLTVRIIAPPGNTDENLTMRPSTLMCCIMAKILQKYDKKQSEITHLAIPRNYGEYLIPCNIHATAMELGLTHGDRVKLILQNGKTNVA</sequence>
<name>A0ABR3FN33_9AGAR</name>
<evidence type="ECO:0000313" key="2">
    <source>
        <dbReference type="EMBL" id="KAL0576754.1"/>
    </source>
</evidence>
<protein>
    <submittedName>
        <fullName evidence="2">Uncharacterized protein</fullName>
    </submittedName>
</protein>
<gene>
    <name evidence="2" type="ORF">V5O48_005219</name>
</gene>
<keyword evidence="3" id="KW-1185">Reference proteome</keyword>
<comment type="caution">
    <text evidence="2">The sequence shown here is derived from an EMBL/GenBank/DDBJ whole genome shotgun (WGS) entry which is preliminary data.</text>
</comment>
<dbReference type="EMBL" id="JBAHYK010000201">
    <property type="protein sequence ID" value="KAL0576754.1"/>
    <property type="molecule type" value="Genomic_DNA"/>
</dbReference>
<evidence type="ECO:0000256" key="1">
    <source>
        <dbReference type="SAM" id="MobiDB-lite"/>
    </source>
</evidence>
<feature type="region of interest" description="Disordered" evidence="1">
    <location>
        <begin position="58"/>
        <end position="92"/>
    </location>
</feature>